<name>A0ABS4DHU0_9CHLR</name>
<evidence type="ECO:0000313" key="1">
    <source>
        <dbReference type="EMBL" id="MBP1469001.1"/>
    </source>
</evidence>
<evidence type="ECO:0000313" key="2">
    <source>
        <dbReference type="Proteomes" id="UP001193081"/>
    </source>
</evidence>
<dbReference type="InterPro" id="IPR001387">
    <property type="entry name" value="Cro/C1-type_HTH"/>
</dbReference>
<proteinExistence type="predicted"/>
<protein>
    <submittedName>
        <fullName evidence="1">Helix-turn-helix transcriptional regulator</fullName>
    </submittedName>
</protein>
<dbReference type="CDD" id="cd00093">
    <property type="entry name" value="HTH_XRE"/>
    <property type="match status" value="1"/>
</dbReference>
<dbReference type="EMBL" id="SIJK02000135">
    <property type="protein sequence ID" value="MBP1469001.1"/>
    <property type="molecule type" value="Genomic_DNA"/>
</dbReference>
<dbReference type="RefSeq" id="WP_135482315.1">
    <property type="nucleotide sequence ID" value="NZ_SIJK02000135.1"/>
</dbReference>
<organism evidence="1 2">
    <name type="scientific">Candidatus Chloroploca mongolica</name>
    <dbReference type="NCBI Taxonomy" id="2528176"/>
    <lineage>
        <taxon>Bacteria</taxon>
        <taxon>Bacillati</taxon>
        <taxon>Chloroflexota</taxon>
        <taxon>Chloroflexia</taxon>
        <taxon>Chloroflexales</taxon>
        <taxon>Chloroflexineae</taxon>
        <taxon>Oscillochloridaceae</taxon>
        <taxon>Candidatus Chloroploca</taxon>
    </lineage>
</organism>
<reference evidence="1 2" key="1">
    <citation type="submission" date="2021-03" db="EMBL/GenBank/DDBJ databases">
        <authorList>
            <person name="Grouzdev D.S."/>
        </authorList>
    </citation>
    <scope>NUCLEOTIDE SEQUENCE [LARGE SCALE GENOMIC DNA]</scope>
    <source>
        <strain evidence="1 2">M50-1</strain>
    </source>
</reference>
<gene>
    <name evidence="1" type="ORF">EYB53_025050</name>
</gene>
<sequence>MKDRHSADDLTMIICYTDARGMNQGGLMTTTADVPVTRSLEDYRHEQLLTIEEFARFLEMTEQTYRRLLADPASVRMPTKRKAREKLGVSPYLVKEFYPPIPAALLERAQAAMTEANAEGWIAVDPETLEPTGERFDRDGTRQ</sequence>
<accession>A0ABS4DHU0</accession>
<dbReference type="Proteomes" id="UP001193081">
    <property type="component" value="Unassembled WGS sequence"/>
</dbReference>
<comment type="caution">
    <text evidence="1">The sequence shown here is derived from an EMBL/GenBank/DDBJ whole genome shotgun (WGS) entry which is preliminary data.</text>
</comment>
<keyword evidence="2" id="KW-1185">Reference proteome</keyword>